<evidence type="ECO:0000313" key="3">
    <source>
        <dbReference type="EMBL" id="MBA9056622.1"/>
    </source>
</evidence>
<dbReference type="AlphaFoldDB" id="A0A7W3RNV5"/>
<evidence type="ECO:0000259" key="2">
    <source>
        <dbReference type="Pfam" id="PF19816"/>
    </source>
</evidence>
<comment type="caution">
    <text evidence="3">The sequence shown here is derived from an EMBL/GenBank/DDBJ whole genome shotgun (WGS) entry which is preliminary data.</text>
</comment>
<organism evidence="3 4">
    <name type="scientific">Streptomyces murinus</name>
    <dbReference type="NCBI Taxonomy" id="33900"/>
    <lineage>
        <taxon>Bacteria</taxon>
        <taxon>Bacillati</taxon>
        <taxon>Actinomycetota</taxon>
        <taxon>Actinomycetes</taxon>
        <taxon>Kitasatosporales</taxon>
        <taxon>Streptomycetaceae</taxon>
        <taxon>Streptomyces</taxon>
    </lineage>
</organism>
<protein>
    <recommendedName>
        <fullName evidence="2">DUF6299 domain-containing protein</fullName>
    </recommendedName>
</protein>
<name>A0A7W3RNV5_STRMR</name>
<gene>
    <name evidence="3" type="ORF">HDA42_005800</name>
</gene>
<dbReference type="Pfam" id="PF19816">
    <property type="entry name" value="DUF6299"/>
    <property type="match status" value="1"/>
</dbReference>
<dbReference type="RefSeq" id="WP_182776966.1">
    <property type="nucleotide sequence ID" value="NZ_BAAAHW010000001.1"/>
</dbReference>
<feature type="signal peptide" evidence="1">
    <location>
        <begin position="1"/>
        <end position="26"/>
    </location>
</feature>
<proteinExistence type="predicted"/>
<reference evidence="3 4" key="1">
    <citation type="submission" date="2020-08" db="EMBL/GenBank/DDBJ databases">
        <title>Sequencing the genomes of 1000 actinobacteria strains.</title>
        <authorList>
            <person name="Klenk H.-P."/>
        </authorList>
    </citation>
    <scope>NUCLEOTIDE SEQUENCE [LARGE SCALE GENOMIC DNA]</scope>
    <source>
        <strain evidence="3 4">DSM 41827</strain>
    </source>
</reference>
<dbReference type="GeneID" id="93977086"/>
<keyword evidence="1" id="KW-0732">Signal</keyword>
<accession>A0A7W3RNV5</accession>
<dbReference type="Proteomes" id="UP000577386">
    <property type="component" value="Unassembled WGS sequence"/>
</dbReference>
<evidence type="ECO:0000313" key="4">
    <source>
        <dbReference type="Proteomes" id="UP000577386"/>
    </source>
</evidence>
<feature type="chain" id="PRO_5030958843" description="DUF6299 domain-containing protein" evidence="1">
    <location>
        <begin position="27"/>
        <end position="175"/>
    </location>
</feature>
<sequence>MPVRPALAAVLGGAALLTLAAAPAHAATPAHAAAPAHVAGSARIAVPVHAVPVHAVPVHAAPGESVTVDTVGRLAADGTVTLTGTYRCTGNTGPVFVTSALSQRDPRVKHGIGGTVARCDGTTHTWSNSGQVSGETLQPGTAHVQATVMELRPVGLVPLPVFHATADQDVTLAQG</sequence>
<evidence type="ECO:0000256" key="1">
    <source>
        <dbReference type="SAM" id="SignalP"/>
    </source>
</evidence>
<dbReference type="InterPro" id="IPR046266">
    <property type="entry name" value="DUF6299"/>
</dbReference>
<dbReference type="EMBL" id="JACJIJ010000002">
    <property type="protein sequence ID" value="MBA9056622.1"/>
    <property type="molecule type" value="Genomic_DNA"/>
</dbReference>
<feature type="domain" description="DUF6299" evidence="2">
    <location>
        <begin position="62"/>
        <end position="174"/>
    </location>
</feature>
<keyword evidence="4" id="KW-1185">Reference proteome</keyword>